<evidence type="ECO:0000313" key="3">
    <source>
        <dbReference type="Proteomes" id="UP000823786"/>
    </source>
</evidence>
<protein>
    <recommendedName>
        <fullName evidence="1">Aminoglycoside phosphotransferase domain-containing protein</fullName>
    </recommendedName>
</protein>
<name>A0ABS4ER58_9HYPH</name>
<feature type="domain" description="Aminoglycoside phosphotransferase" evidence="1">
    <location>
        <begin position="48"/>
        <end position="263"/>
    </location>
</feature>
<proteinExistence type="predicted"/>
<dbReference type="SUPFAM" id="SSF56112">
    <property type="entry name" value="Protein kinase-like (PK-like)"/>
    <property type="match status" value="1"/>
</dbReference>
<dbReference type="InterPro" id="IPR002575">
    <property type="entry name" value="Aminoglycoside_PTrfase"/>
</dbReference>
<dbReference type="RefSeq" id="WP_234937454.1">
    <property type="nucleotide sequence ID" value="NZ_JAGGJV010000007.1"/>
</dbReference>
<dbReference type="InterPro" id="IPR011009">
    <property type="entry name" value="Kinase-like_dom_sf"/>
</dbReference>
<dbReference type="EMBL" id="JAGGJV010000007">
    <property type="protein sequence ID" value="MBP1860431.1"/>
    <property type="molecule type" value="Genomic_DNA"/>
</dbReference>
<sequence length="323" mass="35825">MVKALGQASTADERAAEAAIRAVPDWKNADMRYTPGIPGVASPTHRAVDSQNWFVAKGDAPATCFLKILHADQSDFIDLDRSVTAARQASTLGLTPAPLWHSAPMSAVVFDLLPESWRTARMDDLRKPDILEHAIAAKKTLHGSTPFGETWTVFDRIRFAEKALGDAAIAEVAADGWWMRECVGDIEAAIIASGFDPKPAHADGLASNIMIAPDGAVQLVDFDEARNVDPFYDIGILLNEAFQFDSEMQPALEIFEGQFRQRSLNRCRLYAIADDLFWGVWGTLMDTVSPRGGVEFLKYAQWRLLRCRMALRNPRFEAMLRTL</sequence>
<keyword evidence="3" id="KW-1185">Reference proteome</keyword>
<reference evidence="2 3" key="1">
    <citation type="submission" date="2021-03" db="EMBL/GenBank/DDBJ databases">
        <title>Genomic Encyclopedia of Type Strains, Phase IV (KMG-IV): sequencing the most valuable type-strain genomes for metagenomic binning, comparative biology and taxonomic classification.</title>
        <authorList>
            <person name="Goeker M."/>
        </authorList>
    </citation>
    <scope>NUCLEOTIDE SEQUENCE [LARGE SCALE GENOMIC DNA]</scope>
    <source>
        <strain evidence="2 3">DSM 26427</strain>
    </source>
</reference>
<comment type="caution">
    <text evidence="2">The sequence shown here is derived from an EMBL/GenBank/DDBJ whole genome shotgun (WGS) entry which is preliminary data.</text>
</comment>
<dbReference type="Proteomes" id="UP000823786">
    <property type="component" value="Unassembled WGS sequence"/>
</dbReference>
<gene>
    <name evidence="2" type="ORF">J2Z75_003952</name>
</gene>
<accession>A0ABS4ER58</accession>
<organism evidence="2 3">
    <name type="scientific">Rhizobium herbae</name>
    <dbReference type="NCBI Taxonomy" id="508661"/>
    <lineage>
        <taxon>Bacteria</taxon>
        <taxon>Pseudomonadati</taxon>
        <taxon>Pseudomonadota</taxon>
        <taxon>Alphaproteobacteria</taxon>
        <taxon>Hyphomicrobiales</taxon>
        <taxon>Rhizobiaceae</taxon>
        <taxon>Rhizobium/Agrobacterium group</taxon>
        <taxon>Rhizobium</taxon>
    </lineage>
</organism>
<evidence type="ECO:0000313" key="2">
    <source>
        <dbReference type="EMBL" id="MBP1860431.1"/>
    </source>
</evidence>
<evidence type="ECO:0000259" key="1">
    <source>
        <dbReference type="Pfam" id="PF01636"/>
    </source>
</evidence>
<dbReference type="Gene3D" id="3.90.1200.10">
    <property type="match status" value="1"/>
</dbReference>
<dbReference type="Pfam" id="PF01636">
    <property type="entry name" value="APH"/>
    <property type="match status" value="1"/>
</dbReference>